<dbReference type="CDD" id="cd03794">
    <property type="entry name" value="GT4_WbuB-like"/>
    <property type="match status" value="1"/>
</dbReference>
<organism evidence="2 3">
    <name type="scientific">Spirosoma oryzae</name>
    <dbReference type="NCBI Taxonomy" id="1469603"/>
    <lineage>
        <taxon>Bacteria</taxon>
        <taxon>Pseudomonadati</taxon>
        <taxon>Bacteroidota</taxon>
        <taxon>Cytophagia</taxon>
        <taxon>Cytophagales</taxon>
        <taxon>Cytophagaceae</taxon>
        <taxon>Spirosoma</taxon>
    </lineage>
</organism>
<reference evidence="2 3" key="1">
    <citation type="submission" date="2018-03" db="EMBL/GenBank/DDBJ databases">
        <title>Genomic Encyclopedia of Archaeal and Bacterial Type Strains, Phase II (KMG-II): from individual species to whole genera.</title>
        <authorList>
            <person name="Goeker M."/>
        </authorList>
    </citation>
    <scope>NUCLEOTIDE SEQUENCE [LARGE SCALE GENOMIC DNA]</scope>
    <source>
        <strain evidence="2 3">DSM 28354</strain>
    </source>
</reference>
<feature type="domain" description="Glycosyltransferase subfamily 4-like N-terminal" evidence="1">
    <location>
        <begin position="27"/>
        <end position="196"/>
    </location>
</feature>
<dbReference type="PANTHER" id="PTHR45947:SF3">
    <property type="entry name" value="SULFOQUINOVOSYL TRANSFERASE SQD2"/>
    <property type="match status" value="1"/>
</dbReference>
<protein>
    <submittedName>
        <fullName evidence="2">Glycosyltransferase involved in cell wall biosynthesis</fullName>
    </submittedName>
</protein>
<evidence type="ECO:0000313" key="3">
    <source>
        <dbReference type="Proteomes" id="UP000238375"/>
    </source>
</evidence>
<sequence length="420" mass="48134">MHTPSYSHIAGKHVLIIVENLPVPFDRRVWQEATTLREAGADVSIICPRMKGFTTPYEQLDGIDIYRHPLPVEASGPLGYLIEYGTSIFWWYWYAIRIFAKKRFQVIHGCNPPDLIFTVALPFKLLGVKYLFDHHDINPEFYIAKFERKDFFYRLMLLFERITYRVADVSIATNESYRQIAIQRGGMNPDDVTIVRSGPKLDRLRIMPGDDACKKGRRYLVGYLGVICESEGIDLLLEAVQKIVAKRQDVQFAIVGGGTSLDDMKKLAADMQLTDYVDFYGRVPDELLLKVLNTADVCVNPDRPTEMNNLSTMNKIMEYMALKKPVVQFDLKEGRFSAQQASLYAEPHNITDFADKITYLLDNEAVRQQMGEFGYNRVLNELSWSHERGKLLGVYDKLLSTFRQRQPAPQPVLSTQPARG</sequence>
<dbReference type="Pfam" id="PF13692">
    <property type="entry name" value="Glyco_trans_1_4"/>
    <property type="match status" value="1"/>
</dbReference>
<name>A0A2T0TBJ3_9BACT</name>
<dbReference type="EMBL" id="PVTE01000004">
    <property type="protein sequence ID" value="PRY43036.1"/>
    <property type="molecule type" value="Genomic_DNA"/>
</dbReference>
<dbReference type="AlphaFoldDB" id="A0A2T0TBJ3"/>
<dbReference type="GO" id="GO:0016757">
    <property type="term" value="F:glycosyltransferase activity"/>
    <property type="evidence" value="ECO:0007669"/>
    <property type="project" value="TreeGrafter"/>
</dbReference>
<dbReference type="Pfam" id="PF13579">
    <property type="entry name" value="Glyco_trans_4_4"/>
    <property type="match status" value="1"/>
</dbReference>
<evidence type="ECO:0000259" key="1">
    <source>
        <dbReference type="Pfam" id="PF13579"/>
    </source>
</evidence>
<proteinExistence type="predicted"/>
<dbReference type="RefSeq" id="WP_106137006.1">
    <property type="nucleotide sequence ID" value="NZ_PVTE01000004.1"/>
</dbReference>
<dbReference type="PANTHER" id="PTHR45947">
    <property type="entry name" value="SULFOQUINOVOSYL TRANSFERASE SQD2"/>
    <property type="match status" value="1"/>
</dbReference>
<dbReference type="Gene3D" id="3.40.50.2000">
    <property type="entry name" value="Glycogen Phosphorylase B"/>
    <property type="match status" value="2"/>
</dbReference>
<dbReference type="Proteomes" id="UP000238375">
    <property type="component" value="Unassembled WGS sequence"/>
</dbReference>
<gene>
    <name evidence="2" type="ORF">CLV58_104167</name>
</gene>
<comment type="caution">
    <text evidence="2">The sequence shown here is derived from an EMBL/GenBank/DDBJ whole genome shotgun (WGS) entry which is preliminary data.</text>
</comment>
<dbReference type="InterPro" id="IPR050194">
    <property type="entry name" value="Glycosyltransferase_grp1"/>
</dbReference>
<keyword evidence="2" id="KW-0808">Transferase</keyword>
<accession>A0A2T0TBJ3</accession>
<dbReference type="SUPFAM" id="SSF53756">
    <property type="entry name" value="UDP-Glycosyltransferase/glycogen phosphorylase"/>
    <property type="match status" value="1"/>
</dbReference>
<dbReference type="OrthoDB" id="7560678at2"/>
<evidence type="ECO:0000313" key="2">
    <source>
        <dbReference type="EMBL" id="PRY43036.1"/>
    </source>
</evidence>
<dbReference type="InterPro" id="IPR028098">
    <property type="entry name" value="Glyco_trans_4-like_N"/>
</dbReference>
<keyword evidence="3" id="KW-1185">Reference proteome</keyword>